<dbReference type="SUPFAM" id="SSF51726">
    <property type="entry name" value="UROD/MetE-like"/>
    <property type="match status" value="1"/>
</dbReference>
<dbReference type="Proteomes" id="UP000813420">
    <property type="component" value="Unassembled WGS sequence"/>
</dbReference>
<dbReference type="Gene3D" id="3.20.20.210">
    <property type="match status" value="1"/>
</dbReference>
<dbReference type="PANTHER" id="PTHR47099:SF1">
    <property type="entry name" value="METHYLCOBAMIDE:COM METHYLTRANSFERASE MTBA"/>
    <property type="match status" value="1"/>
</dbReference>
<sequence length="365" mass="40375">MELIKLEMTPKERALAYARGEEVDRIPTSLSASETAPPLYGITICDYYFSADAMVEVETRLAEDFQADNMGIGLGLRTLVEALGTELAYPKESVSYIVKPALSSLKDVENMELINVEKDGRFPLITEAFERLQERFGEERILGSGLAGPFTTAASLYGTEKFLKATVKDKEGVHRLLQYSTDCVVKCSRDLNRKLGIKFTLSEPMVSKNLLSKRQFLEFFVPYLRQCVERMNEFQGATGIHICGTTHDRWAEVVDAGVSSFWVDNCESLKELKEAYGERIAISGNVVPVDVLRNGTPEEIAKNVRQCITDAADNPCGYNLCPGCTTPVGTSKENMIAFMNAAAIYGRGARKGHMPKGIRMGTGDF</sequence>
<dbReference type="InterPro" id="IPR000257">
    <property type="entry name" value="Uroporphyrinogen_deCOase"/>
</dbReference>
<reference evidence="2" key="2">
    <citation type="submission" date="2021-09" db="EMBL/GenBank/DDBJ databases">
        <authorList>
            <person name="Gilroy R."/>
        </authorList>
    </citation>
    <scope>NUCLEOTIDE SEQUENCE</scope>
    <source>
        <strain evidence="2">USAMLcec4-12693</strain>
    </source>
</reference>
<reference evidence="2" key="1">
    <citation type="journal article" date="2021" name="PeerJ">
        <title>Extensive microbial diversity within the chicken gut microbiome revealed by metagenomics and culture.</title>
        <authorList>
            <person name="Gilroy R."/>
            <person name="Ravi A."/>
            <person name="Getino M."/>
            <person name="Pursley I."/>
            <person name="Horton D.L."/>
            <person name="Alikhan N.F."/>
            <person name="Baker D."/>
            <person name="Gharbi K."/>
            <person name="Hall N."/>
            <person name="Watson M."/>
            <person name="Adriaenssens E.M."/>
            <person name="Foster-Nyarko E."/>
            <person name="Jarju S."/>
            <person name="Secka A."/>
            <person name="Antonio M."/>
            <person name="Oren A."/>
            <person name="Chaudhuri R.R."/>
            <person name="La Ragione R."/>
            <person name="Hildebrand F."/>
            <person name="Pallen M.J."/>
        </authorList>
    </citation>
    <scope>NUCLEOTIDE SEQUENCE</scope>
    <source>
        <strain evidence="2">USAMLcec4-12693</strain>
    </source>
</reference>
<proteinExistence type="predicted"/>
<organism evidence="2 3">
    <name type="scientific">Merdimonas faecis</name>
    <dbReference type="NCBI Taxonomy" id="1653435"/>
    <lineage>
        <taxon>Bacteria</taxon>
        <taxon>Bacillati</taxon>
        <taxon>Bacillota</taxon>
        <taxon>Clostridia</taxon>
        <taxon>Lachnospirales</taxon>
        <taxon>Lachnospiraceae</taxon>
        <taxon>Merdimonas</taxon>
    </lineage>
</organism>
<protein>
    <submittedName>
        <fullName evidence="2">Uroporphyrinogen decarboxylase family protein</fullName>
    </submittedName>
</protein>
<dbReference type="AlphaFoldDB" id="A0A9D2VYK7"/>
<accession>A0A9D2VYK7</accession>
<dbReference type="RefSeq" id="WP_070089825.1">
    <property type="nucleotide sequence ID" value="NZ_CABMJS010000023.1"/>
</dbReference>
<name>A0A9D2VYK7_9FIRM</name>
<dbReference type="InterPro" id="IPR052024">
    <property type="entry name" value="Methanogen_methyltrans"/>
</dbReference>
<dbReference type="Pfam" id="PF01208">
    <property type="entry name" value="URO-D"/>
    <property type="match status" value="1"/>
</dbReference>
<dbReference type="GO" id="GO:0004853">
    <property type="term" value="F:uroporphyrinogen decarboxylase activity"/>
    <property type="evidence" value="ECO:0007669"/>
    <property type="project" value="InterPro"/>
</dbReference>
<evidence type="ECO:0000313" key="2">
    <source>
        <dbReference type="EMBL" id="HJH50081.1"/>
    </source>
</evidence>
<dbReference type="CDD" id="cd03465">
    <property type="entry name" value="URO-D_like"/>
    <property type="match status" value="1"/>
</dbReference>
<evidence type="ECO:0000259" key="1">
    <source>
        <dbReference type="Pfam" id="PF01208"/>
    </source>
</evidence>
<evidence type="ECO:0000313" key="3">
    <source>
        <dbReference type="Proteomes" id="UP000813420"/>
    </source>
</evidence>
<feature type="domain" description="Uroporphyrinogen decarboxylase (URO-D)" evidence="1">
    <location>
        <begin position="9"/>
        <end position="342"/>
    </location>
</feature>
<dbReference type="PANTHER" id="PTHR47099">
    <property type="entry name" value="METHYLCOBAMIDE:COM METHYLTRANSFERASE MTBA"/>
    <property type="match status" value="1"/>
</dbReference>
<comment type="caution">
    <text evidence="2">The sequence shown here is derived from an EMBL/GenBank/DDBJ whole genome shotgun (WGS) entry which is preliminary data.</text>
</comment>
<dbReference type="EMBL" id="DYXE01000066">
    <property type="protein sequence ID" value="HJH50081.1"/>
    <property type="molecule type" value="Genomic_DNA"/>
</dbReference>
<dbReference type="OrthoDB" id="9780425at2"/>
<dbReference type="GO" id="GO:0006779">
    <property type="term" value="P:porphyrin-containing compound biosynthetic process"/>
    <property type="evidence" value="ECO:0007669"/>
    <property type="project" value="InterPro"/>
</dbReference>
<gene>
    <name evidence="2" type="ORF">K8V39_07445</name>
</gene>
<dbReference type="InterPro" id="IPR038071">
    <property type="entry name" value="UROD/MetE-like_sf"/>
</dbReference>